<accession>A0A0E9NQN3</accession>
<dbReference type="InterPro" id="IPR043509">
    <property type="entry name" value="Bromo_Brdt_II"/>
</dbReference>
<evidence type="ECO:0008006" key="8">
    <source>
        <dbReference type="Google" id="ProtNLM"/>
    </source>
</evidence>
<evidence type="ECO:0000256" key="2">
    <source>
        <dbReference type="PROSITE-ProRule" id="PRU00035"/>
    </source>
</evidence>
<reference evidence="6 7" key="3">
    <citation type="journal article" date="2015" name="Genome Announc.">
        <title>Draft Genome Sequence of the Archiascomycetous Yeast Saitoella complicata.</title>
        <authorList>
            <person name="Yamauchi K."/>
            <person name="Kondo S."/>
            <person name="Hamamoto M."/>
            <person name="Takahashi Y."/>
            <person name="Ogura Y."/>
            <person name="Hayashi T."/>
            <person name="Nishida H."/>
        </authorList>
    </citation>
    <scope>NUCLEOTIDE SEQUENCE [LARGE SCALE GENOMIC DNA]</scope>
    <source>
        <strain evidence="6 7">NRRL Y-17804</strain>
    </source>
</reference>
<feature type="compositionally biased region" description="Acidic residues" evidence="3">
    <location>
        <begin position="238"/>
        <end position="256"/>
    </location>
</feature>
<dbReference type="Gene3D" id="1.20.1270.220">
    <property type="match status" value="1"/>
</dbReference>
<comment type="caution">
    <text evidence="6">The sequence shown here is derived from an EMBL/GenBank/DDBJ whole genome shotgun (WGS) entry which is preliminary data.</text>
</comment>
<feature type="region of interest" description="Disordered" evidence="3">
    <location>
        <begin position="672"/>
        <end position="699"/>
    </location>
</feature>
<dbReference type="PROSITE" id="PS50014">
    <property type="entry name" value="BROMODOMAIN_2"/>
    <property type="match status" value="2"/>
</dbReference>
<keyword evidence="7" id="KW-1185">Reference proteome</keyword>
<protein>
    <recommendedName>
        <fullName evidence="8">Bromodomain-containing protein</fullName>
    </recommendedName>
</protein>
<dbReference type="InterPro" id="IPR038336">
    <property type="entry name" value="NET_sf"/>
</dbReference>
<dbReference type="GO" id="GO:0006355">
    <property type="term" value="P:regulation of DNA-templated transcription"/>
    <property type="evidence" value="ECO:0007669"/>
    <property type="project" value="TreeGrafter"/>
</dbReference>
<dbReference type="SUPFAM" id="SSF47370">
    <property type="entry name" value="Bromodomain"/>
    <property type="match status" value="2"/>
</dbReference>
<dbReference type="EMBL" id="BACD03000061">
    <property type="protein sequence ID" value="GAO52159.1"/>
    <property type="molecule type" value="Genomic_DNA"/>
</dbReference>
<feature type="region of interest" description="Disordered" evidence="3">
    <location>
        <begin position="449"/>
        <end position="528"/>
    </location>
</feature>
<feature type="region of interest" description="Disordered" evidence="3">
    <location>
        <begin position="225"/>
        <end position="346"/>
    </location>
</feature>
<dbReference type="OMA" id="EQHMATH"/>
<dbReference type="InterPro" id="IPR036427">
    <property type="entry name" value="Bromodomain-like_sf"/>
</dbReference>
<dbReference type="GO" id="GO:0005634">
    <property type="term" value="C:nucleus"/>
    <property type="evidence" value="ECO:0007669"/>
    <property type="project" value="TreeGrafter"/>
</dbReference>
<evidence type="ECO:0000259" key="4">
    <source>
        <dbReference type="PROSITE" id="PS50014"/>
    </source>
</evidence>
<feature type="region of interest" description="Disordered" evidence="3">
    <location>
        <begin position="161"/>
        <end position="180"/>
    </location>
</feature>
<feature type="domain" description="Bromo" evidence="4">
    <location>
        <begin position="360"/>
        <end position="432"/>
    </location>
</feature>
<organism evidence="6 7">
    <name type="scientific">Saitoella complicata (strain BCRC 22490 / CBS 7301 / JCM 7358 / NBRC 10748 / NRRL Y-17804)</name>
    <dbReference type="NCBI Taxonomy" id="698492"/>
    <lineage>
        <taxon>Eukaryota</taxon>
        <taxon>Fungi</taxon>
        <taxon>Dikarya</taxon>
        <taxon>Ascomycota</taxon>
        <taxon>Taphrinomycotina</taxon>
        <taxon>Taphrinomycotina incertae sedis</taxon>
        <taxon>Saitoella</taxon>
    </lineage>
</organism>
<dbReference type="Pfam" id="PF00439">
    <property type="entry name" value="Bromodomain"/>
    <property type="match status" value="2"/>
</dbReference>
<dbReference type="PROSITE" id="PS51525">
    <property type="entry name" value="NET"/>
    <property type="match status" value="1"/>
</dbReference>
<evidence type="ECO:0000313" key="7">
    <source>
        <dbReference type="Proteomes" id="UP000033140"/>
    </source>
</evidence>
<dbReference type="STRING" id="698492.A0A0E9NQN3"/>
<dbReference type="InterPro" id="IPR050935">
    <property type="entry name" value="Bromo_chromatin_reader"/>
</dbReference>
<dbReference type="Proteomes" id="UP000033140">
    <property type="component" value="Unassembled WGS sequence"/>
</dbReference>
<dbReference type="PANTHER" id="PTHR22880:SF225">
    <property type="entry name" value="BROMODOMAIN-CONTAINING PROTEIN BET-1-RELATED"/>
    <property type="match status" value="1"/>
</dbReference>
<reference evidence="6 7" key="2">
    <citation type="journal article" date="2014" name="J. Gen. Appl. Microbiol.">
        <title>The early diverging ascomycetous budding yeast Saitoella complicata has three histone deacetylases belonging to the Clr6, Hos2, and Rpd3 lineages.</title>
        <authorList>
            <person name="Nishida H."/>
            <person name="Matsumoto T."/>
            <person name="Kondo S."/>
            <person name="Hamamoto M."/>
            <person name="Yoshikawa H."/>
        </authorList>
    </citation>
    <scope>NUCLEOTIDE SEQUENCE [LARGE SCALE GENOMIC DNA]</scope>
    <source>
        <strain evidence="6 7">NRRL Y-17804</strain>
    </source>
</reference>
<dbReference type="CDD" id="cd05498">
    <property type="entry name" value="Bromo_Brdt_II_like"/>
    <property type="match status" value="1"/>
</dbReference>
<dbReference type="Gene3D" id="1.20.920.10">
    <property type="entry name" value="Bromodomain-like"/>
    <property type="match status" value="2"/>
</dbReference>
<dbReference type="GO" id="GO:0000785">
    <property type="term" value="C:chromatin"/>
    <property type="evidence" value="ECO:0007669"/>
    <property type="project" value="TreeGrafter"/>
</dbReference>
<feature type="compositionally biased region" description="Basic and acidic residues" evidence="3">
    <location>
        <begin position="492"/>
        <end position="508"/>
    </location>
</feature>
<feature type="compositionally biased region" description="Low complexity" evidence="3">
    <location>
        <begin position="460"/>
        <end position="469"/>
    </location>
</feature>
<feature type="compositionally biased region" description="Basic residues" evidence="3">
    <location>
        <begin position="677"/>
        <end position="688"/>
    </location>
</feature>
<feature type="domain" description="Bromo" evidence="4">
    <location>
        <begin position="545"/>
        <end position="617"/>
    </location>
</feature>
<dbReference type="Pfam" id="PF17035">
    <property type="entry name" value="BET"/>
    <property type="match status" value="1"/>
</dbReference>
<feature type="compositionally biased region" description="Basic and acidic residues" evidence="3">
    <location>
        <begin position="305"/>
        <end position="314"/>
    </location>
</feature>
<feature type="region of interest" description="Disordered" evidence="3">
    <location>
        <begin position="770"/>
        <end position="789"/>
    </location>
</feature>
<evidence type="ECO:0000256" key="1">
    <source>
        <dbReference type="ARBA" id="ARBA00023117"/>
    </source>
</evidence>
<gene>
    <name evidence="6" type="ORF">G7K_6245-t1</name>
</gene>
<dbReference type="PANTHER" id="PTHR22880">
    <property type="entry name" value="FALZ-RELATED BROMODOMAIN-CONTAINING PROTEINS"/>
    <property type="match status" value="1"/>
</dbReference>
<reference evidence="6 7" key="1">
    <citation type="journal article" date="2011" name="J. Gen. Appl. Microbiol.">
        <title>Draft genome sequencing of the enigmatic yeast Saitoella complicata.</title>
        <authorList>
            <person name="Nishida H."/>
            <person name="Hamamoto M."/>
            <person name="Sugiyama J."/>
        </authorList>
    </citation>
    <scope>NUCLEOTIDE SEQUENCE [LARGE SCALE GENOMIC DNA]</scope>
    <source>
        <strain evidence="6 7">NRRL Y-17804</strain>
    </source>
</reference>
<feature type="domain" description="NET" evidence="5">
    <location>
        <begin position="695"/>
        <end position="775"/>
    </location>
</feature>
<name>A0A0E9NQN3_SAICN</name>
<keyword evidence="1 2" id="KW-0103">Bromodomain</keyword>
<evidence type="ECO:0000256" key="3">
    <source>
        <dbReference type="SAM" id="MobiDB-lite"/>
    </source>
</evidence>
<sequence>MEVVVSKITSIHSSTCDTNRLGLTYDKEERVIVTQSPNQPRMNAARIDRIRTASTTTSSYTIAISGHRMSQLSPTQPFPSRAWLVIQALLPYKKFLARARRPWVLNHPTSPRPTTPLKIKKRPDVKLDGVVYPTPSPPVELDQLDKDRGMANGLNDEAELMRTPGEEGSPLNGTGVIKPADAAPFGVDEAAIPPVTIPSSEEVDAAVNDADPLGAVPAAEVALTSEVRDDVHPVPAPADDEDDLFGDNEQDEDDKMEEASAANIPEIPQQPKESSPLSPTGGPRVDTPISNPDSKRPAESLAEEPSSKRTKVEEPVTPAVSAPAPVVAQQPPRPERKPSADGPMPDAQQKYCLAIIRQLKRNKSAVPFNHPVDPIALKIPDYPTIIKNPMDLTTVDTYLKNGYYSEPREFIEDVELIWNNCFLYNGSESVISGFAKQLKAMFEKQIKQMPPADAIGRPAKGTPKASKTSSSKKKGSVSAPTVPLTAEGLPVIRRESTGADGRPKREIHPPAPKDYPYPDSKPRRRKTAQQMQFCKKVLAELQKRTHEAYAYPFYQPVDAVALGIPDYPKIVKTPMDLSTIQGKINRNEYESSDEFEADVRLMFKNAYKYNPQGTPVFNMGKRLEAVFDAKWAEKPEERAGGYGDDSEAEWDEDPNLAKLEKQLAMMKDQISAIKEGKSKKSKPKKKTSTIRYRDDSEEEEATPILTFAHKQELADKVPNLSPEKLVKVSDMIKNAGFGNPDSDEIELDIDQLDNRTLYRLYKYVTGKSLPAPSEGGRSSTKKPKSVKNRAVLSEAEQARQIKALEAKLAAFSNGKAVDILMVLFVSIKDIPCICVRVYDENRAVFLYIRNLGEGGKELETFRIGYRLITFTHILYTNGDGAFGVCHLLRLF</sequence>
<proteinExistence type="predicted"/>
<dbReference type="InterPro" id="IPR001487">
    <property type="entry name" value="Bromodomain"/>
</dbReference>
<dbReference type="AlphaFoldDB" id="A0A0E9NQN3"/>
<dbReference type="SMART" id="SM00297">
    <property type="entry name" value="BROMO"/>
    <property type="match status" value="2"/>
</dbReference>
<dbReference type="PRINTS" id="PR00503">
    <property type="entry name" value="BROMODOMAIN"/>
</dbReference>
<feature type="compositionally biased region" description="Low complexity" evidence="3">
    <location>
        <begin position="315"/>
        <end position="330"/>
    </location>
</feature>
<dbReference type="GO" id="GO:0006338">
    <property type="term" value="P:chromatin remodeling"/>
    <property type="evidence" value="ECO:0007669"/>
    <property type="project" value="TreeGrafter"/>
</dbReference>
<evidence type="ECO:0000259" key="5">
    <source>
        <dbReference type="PROSITE" id="PS51525"/>
    </source>
</evidence>
<evidence type="ECO:0000313" key="6">
    <source>
        <dbReference type="EMBL" id="GAO52159.1"/>
    </source>
</evidence>
<dbReference type="InterPro" id="IPR027353">
    <property type="entry name" value="NET_dom"/>
</dbReference>